<evidence type="ECO:0000256" key="3">
    <source>
        <dbReference type="ARBA" id="ARBA00023163"/>
    </source>
</evidence>
<dbReference type="SUPFAM" id="SSF54909">
    <property type="entry name" value="Dimeric alpha+beta barrel"/>
    <property type="match status" value="1"/>
</dbReference>
<evidence type="ECO:0000256" key="1">
    <source>
        <dbReference type="ARBA" id="ARBA00023015"/>
    </source>
</evidence>
<feature type="domain" description="HTH asnC-type" evidence="4">
    <location>
        <begin position="10"/>
        <end position="71"/>
    </location>
</feature>
<keyword evidence="3" id="KW-0804">Transcription</keyword>
<dbReference type="InterPro" id="IPR000485">
    <property type="entry name" value="AsnC-type_HTH_dom"/>
</dbReference>
<dbReference type="GO" id="GO:0005829">
    <property type="term" value="C:cytosol"/>
    <property type="evidence" value="ECO:0007669"/>
    <property type="project" value="TreeGrafter"/>
</dbReference>
<dbReference type="PANTHER" id="PTHR30154:SF53">
    <property type="entry name" value="HTH-TYPE TRANSCRIPTIONAL REGULATOR LRPC"/>
    <property type="match status" value="1"/>
</dbReference>
<evidence type="ECO:0000259" key="4">
    <source>
        <dbReference type="PROSITE" id="PS50956"/>
    </source>
</evidence>
<evidence type="ECO:0000256" key="2">
    <source>
        <dbReference type="ARBA" id="ARBA00023125"/>
    </source>
</evidence>
<protein>
    <submittedName>
        <fullName evidence="5">AsnC family transcriptional regulator</fullName>
    </submittedName>
</protein>
<dbReference type="PANTHER" id="PTHR30154">
    <property type="entry name" value="LEUCINE-RESPONSIVE REGULATORY PROTEIN"/>
    <property type="match status" value="1"/>
</dbReference>
<keyword evidence="1" id="KW-0805">Transcription regulation</keyword>
<dbReference type="OrthoDB" id="34294at2"/>
<keyword evidence="6" id="KW-1185">Reference proteome</keyword>
<dbReference type="Pfam" id="PF01037">
    <property type="entry name" value="AsnC_trans_reg"/>
    <property type="match status" value="1"/>
</dbReference>
<reference evidence="5 6" key="1">
    <citation type="submission" date="2019-01" db="EMBL/GenBank/DDBJ databases">
        <authorList>
            <person name="Brito A."/>
        </authorList>
    </citation>
    <scope>NUCLEOTIDE SEQUENCE [LARGE SCALE GENOMIC DNA]</scope>
    <source>
        <strain evidence="5">1</strain>
    </source>
</reference>
<dbReference type="SMART" id="SM00344">
    <property type="entry name" value="HTH_ASNC"/>
    <property type="match status" value="1"/>
</dbReference>
<keyword evidence="2" id="KW-0238">DNA-binding</keyword>
<accession>A0A563VMU4</accession>
<dbReference type="SUPFAM" id="SSF46785">
    <property type="entry name" value="Winged helix' DNA-binding domain"/>
    <property type="match status" value="1"/>
</dbReference>
<dbReference type="InterPro" id="IPR011991">
    <property type="entry name" value="ArsR-like_HTH"/>
</dbReference>
<dbReference type="Gene3D" id="3.30.70.920">
    <property type="match status" value="1"/>
</dbReference>
<dbReference type="PRINTS" id="PR00033">
    <property type="entry name" value="HTHASNC"/>
</dbReference>
<proteinExistence type="predicted"/>
<dbReference type="EMBL" id="CAACVJ010000064">
    <property type="protein sequence ID" value="VEP12605.1"/>
    <property type="molecule type" value="Genomic_DNA"/>
</dbReference>
<dbReference type="Pfam" id="PF13404">
    <property type="entry name" value="HTH_AsnC-type"/>
    <property type="match status" value="1"/>
</dbReference>
<dbReference type="InterPro" id="IPR036390">
    <property type="entry name" value="WH_DNA-bd_sf"/>
</dbReference>
<evidence type="ECO:0000313" key="5">
    <source>
        <dbReference type="EMBL" id="VEP12605.1"/>
    </source>
</evidence>
<dbReference type="AlphaFoldDB" id="A0A563VMU4"/>
<dbReference type="InterPro" id="IPR019888">
    <property type="entry name" value="Tscrpt_reg_AsnC-like"/>
</dbReference>
<dbReference type="GO" id="GO:0043200">
    <property type="term" value="P:response to amino acid"/>
    <property type="evidence" value="ECO:0007669"/>
    <property type="project" value="TreeGrafter"/>
</dbReference>
<dbReference type="RefSeq" id="WP_144870628.1">
    <property type="nucleotide sequence ID" value="NZ_LR213907.1"/>
</dbReference>
<dbReference type="Gene3D" id="1.10.10.10">
    <property type="entry name" value="Winged helix-like DNA-binding domain superfamily/Winged helix DNA-binding domain"/>
    <property type="match status" value="1"/>
</dbReference>
<dbReference type="InterPro" id="IPR036388">
    <property type="entry name" value="WH-like_DNA-bd_sf"/>
</dbReference>
<organism evidence="5 6">
    <name type="scientific">Hyella patelloides LEGE 07179</name>
    <dbReference type="NCBI Taxonomy" id="945734"/>
    <lineage>
        <taxon>Bacteria</taxon>
        <taxon>Bacillati</taxon>
        <taxon>Cyanobacteriota</taxon>
        <taxon>Cyanophyceae</taxon>
        <taxon>Pleurocapsales</taxon>
        <taxon>Hyellaceae</taxon>
        <taxon>Hyella</taxon>
    </lineage>
</organism>
<name>A0A563VMU4_9CYAN</name>
<gene>
    <name evidence="5" type="ORF">H1P_1560005</name>
</gene>
<dbReference type="FunFam" id="1.10.10.10:FF:000186">
    <property type="entry name" value="AsnC family transcriptional regulator"/>
    <property type="match status" value="1"/>
</dbReference>
<evidence type="ECO:0000313" key="6">
    <source>
        <dbReference type="Proteomes" id="UP000320055"/>
    </source>
</evidence>
<dbReference type="Proteomes" id="UP000320055">
    <property type="component" value="Unassembled WGS sequence"/>
</dbReference>
<dbReference type="CDD" id="cd00090">
    <property type="entry name" value="HTH_ARSR"/>
    <property type="match status" value="1"/>
</dbReference>
<sequence length="161" mass="18246">MASDRQLKLLDKTSWQILAILQENARIPFKELGKQVRLSAPAVAERVRRLEEAGIITRYRAELNLEKLGLSIMAFVTFRSFPDKCEELKLLLHESPEVQSSYRITGSDHYLAKVSVTSVGHLEQLVDRFITYSTVTTSIVLSTPISGRVIDDEIFPEVVEK</sequence>
<dbReference type="GO" id="GO:0043565">
    <property type="term" value="F:sequence-specific DNA binding"/>
    <property type="evidence" value="ECO:0007669"/>
    <property type="project" value="InterPro"/>
</dbReference>
<dbReference type="InterPro" id="IPR011008">
    <property type="entry name" value="Dimeric_a/b-barrel"/>
</dbReference>
<dbReference type="InterPro" id="IPR019887">
    <property type="entry name" value="Tscrpt_reg_AsnC/Lrp_C"/>
</dbReference>
<dbReference type="PROSITE" id="PS50956">
    <property type="entry name" value="HTH_ASNC_2"/>
    <property type="match status" value="1"/>
</dbReference>